<dbReference type="EMBL" id="JAJNUY010000002">
    <property type="protein sequence ID" value="MCD5562749.1"/>
    <property type="molecule type" value="Genomic_DNA"/>
</dbReference>
<dbReference type="EMBL" id="CP031023">
    <property type="protein sequence ID" value="AZA16150.1"/>
    <property type="molecule type" value="Genomic_DNA"/>
</dbReference>
<accession>A0A061CB04</accession>
<dbReference type="AlphaFoldDB" id="A0A061CB04"/>
<dbReference type="InterPro" id="IPR050490">
    <property type="entry name" value="Bact_solute-bd_prot1"/>
</dbReference>
<dbReference type="OrthoDB" id="383937at2"/>
<dbReference type="InterPro" id="IPR006059">
    <property type="entry name" value="SBP"/>
</dbReference>
<dbReference type="SUPFAM" id="SSF53850">
    <property type="entry name" value="Periplasmic binding protein-like II"/>
    <property type="match status" value="1"/>
</dbReference>
<organism evidence="1">
    <name type="scientific">Lactobacillus delbrueckii subsp. lactis</name>
    <dbReference type="NCBI Taxonomy" id="29397"/>
    <lineage>
        <taxon>Bacteria</taxon>
        <taxon>Bacillati</taxon>
        <taxon>Bacillota</taxon>
        <taxon>Bacilli</taxon>
        <taxon>Lactobacillales</taxon>
        <taxon>Lactobacillaceae</taxon>
        <taxon>Lactobacillus</taxon>
    </lineage>
</organism>
<gene>
    <name evidence="1" type="ORF">DQL93_06155</name>
    <name evidence="2" type="ORF">LOB85_00975</name>
</gene>
<reference evidence="2 3" key="2">
    <citation type="submission" date="2021-12" db="EMBL/GenBank/DDBJ databases">
        <title>Antimicrobial susceptibility of Lactobacillus delbrueckii subsp. lactis obtained from milk products and other habitats.</title>
        <authorList>
            <person name="Shani N."/>
        </authorList>
    </citation>
    <scope>NUCLEOTIDE SEQUENCE [LARGE SCALE GENOMIC DNA]</scope>
    <source>
        <strain evidence="2 3">FAM 21755</strain>
    </source>
</reference>
<dbReference type="RefSeq" id="WP_016396652.1">
    <property type="nucleotide sequence ID" value="NZ_BJLO01000053.1"/>
</dbReference>
<dbReference type="Gene3D" id="3.40.190.10">
    <property type="entry name" value="Periplasmic binding protein-like II"/>
    <property type="match status" value="1"/>
</dbReference>
<protein>
    <submittedName>
        <fullName evidence="1">Extracellular solute-binding protein</fullName>
    </submittedName>
</protein>
<dbReference type="PANTHER" id="PTHR43649">
    <property type="entry name" value="ARABINOSE-BINDING PROTEIN-RELATED"/>
    <property type="match status" value="1"/>
</dbReference>
<dbReference type="Pfam" id="PF13416">
    <property type="entry name" value="SBP_bac_8"/>
    <property type="match status" value="1"/>
</dbReference>
<name>A0A061CB04_LACDL</name>
<evidence type="ECO:0000313" key="1">
    <source>
        <dbReference type="EMBL" id="AZA16150.1"/>
    </source>
</evidence>
<evidence type="ECO:0000313" key="2">
    <source>
        <dbReference type="EMBL" id="MCD5562749.1"/>
    </source>
</evidence>
<proteinExistence type="predicted"/>
<sequence length="436" mass="49099">MTKQTSSNRINSTWLVLLLIVLLCAASAAIGDYYAEKLKTLTVAFYTGSSWDAPSGKPYQMIDYAIKKFHRKYPDVKIQYETGITKKDYINWLSGKIVSGQTPDVILVPDENFATMASEGVLASLDRFIDSDKLDTSNFYQPLLSSDRYLGAQYALPYEANPQLMIYNQSLLEKYGLPSKLSKPTVDEFEAISTQLSKVKGKKLYGTTSDFNWYNAAAAYQDEPFNISDRRINLTSSRFSKAIKLMQQLYANAGNMNVTSDLFDEGKVAFEPIYLAQYRTYTSYPYHVTRSYNFQVDCCQMPSLKGSSSTSIEISSWGIANSSANKRMAWQFIQMLCSDQELQQKLMASSTGSSVLKSVVQSRATAKVLHQYGSDSQNLTNWQLDNLLKSGKLAPRFKEYTEVVNLLNSRLNTALQNGDVDTELYDIQTDVNNLLK</sequence>
<dbReference type="Proteomes" id="UP001200334">
    <property type="component" value="Unassembled WGS sequence"/>
</dbReference>
<evidence type="ECO:0000313" key="3">
    <source>
        <dbReference type="Proteomes" id="UP001200334"/>
    </source>
</evidence>
<dbReference type="PANTHER" id="PTHR43649:SF12">
    <property type="entry name" value="DIACETYLCHITOBIOSE BINDING PROTEIN DASA"/>
    <property type="match status" value="1"/>
</dbReference>
<reference evidence="1" key="1">
    <citation type="submission" date="2018-07" db="EMBL/GenBank/DDBJ databases">
        <authorList>
            <person name="Somerville V."/>
        </authorList>
    </citation>
    <scope>NUCLEOTIDE SEQUENCE</scope>
    <source>
        <strain evidence="1">NWC_2_2</strain>
    </source>
</reference>